<gene>
    <name evidence="2" type="ORF">BAE44_0016217</name>
</gene>
<keyword evidence="3" id="KW-1185">Reference proteome</keyword>
<name>A0A1E5VCN5_9POAL</name>
<accession>A0A1E5VCN5</accession>
<comment type="caution">
    <text evidence="2">The sequence shown here is derived from an EMBL/GenBank/DDBJ whole genome shotgun (WGS) entry which is preliminary data.</text>
</comment>
<protein>
    <submittedName>
        <fullName evidence="2">Uncharacterized protein</fullName>
    </submittedName>
</protein>
<reference evidence="2 3" key="1">
    <citation type="submission" date="2016-09" db="EMBL/GenBank/DDBJ databases">
        <title>The draft genome of Dichanthelium oligosanthes: A C3 panicoid grass species.</title>
        <authorList>
            <person name="Studer A.J."/>
            <person name="Schnable J.C."/>
            <person name="Brutnell T.P."/>
        </authorList>
    </citation>
    <scope>NUCLEOTIDE SEQUENCE [LARGE SCALE GENOMIC DNA]</scope>
    <source>
        <strain evidence="3">cv. Kellogg 1175</strain>
        <tissue evidence="2">Leaf</tissue>
    </source>
</reference>
<feature type="region of interest" description="Disordered" evidence="1">
    <location>
        <begin position="1"/>
        <end position="28"/>
    </location>
</feature>
<proteinExistence type="predicted"/>
<organism evidence="2 3">
    <name type="scientific">Dichanthelium oligosanthes</name>
    <dbReference type="NCBI Taxonomy" id="888268"/>
    <lineage>
        <taxon>Eukaryota</taxon>
        <taxon>Viridiplantae</taxon>
        <taxon>Streptophyta</taxon>
        <taxon>Embryophyta</taxon>
        <taxon>Tracheophyta</taxon>
        <taxon>Spermatophyta</taxon>
        <taxon>Magnoliopsida</taxon>
        <taxon>Liliopsida</taxon>
        <taxon>Poales</taxon>
        <taxon>Poaceae</taxon>
        <taxon>PACMAD clade</taxon>
        <taxon>Panicoideae</taxon>
        <taxon>Panicodae</taxon>
        <taxon>Paniceae</taxon>
        <taxon>Dichantheliinae</taxon>
        <taxon>Dichanthelium</taxon>
    </lineage>
</organism>
<dbReference type="EMBL" id="LWDX02044493">
    <property type="protein sequence ID" value="OEL22764.1"/>
    <property type="molecule type" value="Genomic_DNA"/>
</dbReference>
<feature type="non-terminal residue" evidence="2">
    <location>
        <position position="1"/>
    </location>
</feature>
<evidence type="ECO:0000313" key="2">
    <source>
        <dbReference type="EMBL" id="OEL22764.1"/>
    </source>
</evidence>
<dbReference type="Proteomes" id="UP000095767">
    <property type="component" value="Unassembled WGS sequence"/>
</dbReference>
<dbReference type="AlphaFoldDB" id="A0A1E5VCN5"/>
<evidence type="ECO:0000313" key="3">
    <source>
        <dbReference type="Proteomes" id="UP000095767"/>
    </source>
</evidence>
<evidence type="ECO:0000256" key="1">
    <source>
        <dbReference type="SAM" id="MobiDB-lite"/>
    </source>
</evidence>
<sequence>LSRSGTPCASPRSSASYRRPRRRRERGRACLDRAAMRTLAGGATLAPARVGSLVTTRPFPPRTHRRRVHMVSVSRLASRAGR</sequence>